<dbReference type="EMBL" id="CP000587">
    <property type="protein sequence ID" value="ABO97234.1"/>
    <property type="molecule type" value="Genomic_DNA"/>
</dbReference>
<keyword evidence="3" id="KW-1185">Reference proteome</keyword>
<evidence type="ECO:0000256" key="1">
    <source>
        <dbReference type="SAM" id="MobiDB-lite"/>
    </source>
</evidence>
<dbReference type="HOGENOM" id="CLU_971111_0_0_1"/>
<dbReference type="Gramene" id="ABO97234">
    <property type="protein sequence ID" value="ABO97234"/>
    <property type="gene ID" value="OSTLU_93036"/>
</dbReference>
<dbReference type="GeneID" id="5003035"/>
<reference evidence="2 3" key="1">
    <citation type="journal article" date="2007" name="Proc. Natl. Acad. Sci. U.S.A.">
        <title>The tiny eukaryote Ostreococcus provides genomic insights into the paradox of plankton speciation.</title>
        <authorList>
            <person name="Palenik B."/>
            <person name="Grimwood J."/>
            <person name="Aerts A."/>
            <person name="Rouze P."/>
            <person name="Salamov A."/>
            <person name="Putnam N."/>
            <person name="Dupont C."/>
            <person name="Jorgensen R."/>
            <person name="Derelle E."/>
            <person name="Rombauts S."/>
            <person name="Zhou K."/>
            <person name="Otillar R."/>
            <person name="Merchant S.S."/>
            <person name="Podell S."/>
            <person name="Gaasterland T."/>
            <person name="Napoli C."/>
            <person name="Gendler K."/>
            <person name="Manuell A."/>
            <person name="Tai V."/>
            <person name="Vallon O."/>
            <person name="Piganeau G."/>
            <person name="Jancek S."/>
            <person name="Heijde M."/>
            <person name="Jabbari K."/>
            <person name="Bowler C."/>
            <person name="Lohr M."/>
            <person name="Robbens S."/>
            <person name="Werner G."/>
            <person name="Dubchak I."/>
            <person name="Pazour G.J."/>
            <person name="Ren Q."/>
            <person name="Paulsen I."/>
            <person name="Delwiche C."/>
            <person name="Schmutz J."/>
            <person name="Rokhsar D."/>
            <person name="Van de Peer Y."/>
            <person name="Moreau H."/>
            <person name="Grigoriev I.V."/>
        </authorList>
    </citation>
    <scope>NUCLEOTIDE SEQUENCE [LARGE SCALE GENOMIC DNA]</scope>
    <source>
        <strain evidence="2 3">CCE9901</strain>
    </source>
</reference>
<sequence>MFARVSAPARPRTTPQASRRALSTRCAPRTPSAPRADLKPRPRQENDCFQIAATSTRALAPPAQFTPAQVFAFKCGLVLGLPLALYKIALDVRAQNIAERRRAAALGAKTRAASALDGRRDGMLRADAVAAKREARSEMRRRTNVMDIPVASNKKREVVMPTRAMAKPATKPTAAVESKATARAPKAKGPPVKITLATQCALPDGVGLAVVGDDSAIERPIAMQRVGADRYQIVLEVGSGNLTYMYVAKKGDKLIKENRVKEGKGERTRQIDLDGKPLVIETEAPVF</sequence>
<accession>A4S0B4</accession>
<dbReference type="Proteomes" id="UP000001568">
    <property type="component" value="Chromosome 7"/>
</dbReference>
<dbReference type="OrthoDB" id="10534301at2759"/>
<organism evidence="2 3">
    <name type="scientific">Ostreococcus lucimarinus (strain CCE9901)</name>
    <dbReference type="NCBI Taxonomy" id="436017"/>
    <lineage>
        <taxon>Eukaryota</taxon>
        <taxon>Viridiplantae</taxon>
        <taxon>Chlorophyta</taxon>
        <taxon>Mamiellophyceae</taxon>
        <taxon>Mamiellales</taxon>
        <taxon>Bathycoccaceae</taxon>
        <taxon>Ostreococcus</taxon>
    </lineage>
</organism>
<dbReference type="KEGG" id="olu:OSTLU_93036"/>
<dbReference type="AlphaFoldDB" id="A4S0B4"/>
<feature type="region of interest" description="Disordered" evidence="1">
    <location>
        <begin position="1"/>
        <end position="44"/>
    </location>
</feature>
<proteinExistence type="predicted"/>
<protein>
    <submittedName>
        <fullName evidence="2">Uncharacterized protein</fullName>
    </submittedName>
</protein>
<feature type="region of interest" description="Disordered" evidence="1">
    <location>
        <begin position="167"/>
        <end position="187"/>
    </location>
</feature>
<gene>
    <name evidence="2" type="ORF">OSTLU_93036</name>
</gene>
<evidence type="ECO:0000313" key="2">
    <source>
        <dbReference type="EMBL" id="ABO97234.1"/>
    </source>
</evidence>
<name>A4S0B4_OSTLU</name>
<dbReference type="RefSeq" id="XP_001418941.1">
    <property type="nucleotide sequence ID" value="XM_001418904.1"/>
</dbReference>
<evidence type="ECO:0000313" key="3">
    <source>
        <dbReference type="Proteomes" id="UP000001568"/>
    </source>
</evidence>